<evidence type="ECO:0000313" key="2">
    <source>
        <dbReference type="Proteomes" id="UP001153712"/>
    </source>
</evidence>
<accession>A0A9N9TSA7</accession>
<name>A0A9N9TSA7_PHYSR</name>
<dbReference type="EMBL" id="OU900096">
    <property type="protein sequence ID" value="CAG9860305.1"/>
    <property type="molecule type" value="Genomic_DNA"/>
</dbReference>
<protein>
    <submittedName>
        <fullName evidence="1">Uncharacterized protein</fullName>
    </submittedName>
</protein>
<reference evidence="1" key="1">
    <citation type="submission" date="2022-01" db="EMBL/GenBank/DDBJ databases">
        <authorList>
            <person name="King R."/>
        </authorList>
    </citation>
    <scope>NUCLEOTIDE SEQUENCE</scope>
</reference>
<keyword evidence="2" id="KW-1185">Reference proteome</keyword>
<proteinExistence type="predicted"/>
<dbReference type="AlphaFoldDB" id="A0A9N9TSA7"/>
<dbReference type="Proteomes" id="UP001153712">
    <property type="component" value="Chromosome 3"/>
</dbReference>
<sequence>MSDKGALSNLAVAVSGLFGMIQANDQYLGALQSFAILTTNSIVGTLQILGESLDKVFTYTSTAEKLLVYPFIVASLTDKYIENKNLSYSFIVIPIIPLAAFALGKDVRIEEFQQASTVLGSILMGYLSVRHDNPYIVATSLSHLCVMFALNANDKILNVSNRHWQNIVKCFFAFCAVKAINL</sequence>
<organism evidence="1 2">
    <name type="scientific">Phyllotreta striolata</name>
    <name type="common">Striped flea beetle</name>
    <name type="synonym">Crioceris striolata</name>
    <dbReference type="NCBI Taxonomy" id="444603"/>
    <lineage>
        <taxon>Eukaryota</taxon>
        <taxon>Metazoa</taxon>
        <taxon>Ecdysozoa</taxon>
        <taxon>Arthropoda</taxon>
        <taxon>Hexapoda</taxon>
        <taxon>Insecta</taxon>
        <taxon>Pterygota</taxon>
        <taxon>Neoptera</taxon>
        <taxon>Endopterygota</taxon>
        <taxon>Coleoptera</taxon>
        <taxon>Polyphaga</taxon>
        <taxon>Cucujiformia</taxon>
        <taxon>Chrysomeloidea</taxon>
        <taxon>Chrysomelidae</taxon>
        <taxon>Galerucinae</taxon>
        <taxon>Alticini</taxon>
        <taxon>Phyllotreta</taxon>
    </lineage>
</organism>
<evidence type="ECO:0000313" key="1">
    <source>
        <dbReference type="EMBL" id="CAG9860305.1"/>
    </source>
</evidence>
<gene>
    <name evidence="1" type="ORF">PHYEVI_LOCUS6660</name>
</gene>